<protein>
    <submittedName>
        <fullName evidence="1">Uncharacterized protein</fullName>
    </submittedName>
</protein>
<evidence type="ECO:0000313" key="2">
    <source>
        <dbReference type="Proteomes" id="UP000244248"/>
    </source>
</evidence>
<gene>
    <name evidence="1" type="ORF">CJD38_08065</name>
</gene>
<evidence type="ECO:0000313" key="1">
    <source>
        <dbReference type="EMBL" id="PTU31295.1"/>
    </source>
</evidence>
<reference evidence="1 2" key="1">
    <citation type="submission" date="2018-04" db="EMBL/GenBank/DDBJ databases">
        <title>Novel species isolated from glacier.</title>
        <authorList>
            <person name="Liu Q."/>
            <person name="Xin Y.-H."/>
        </authorList>
    </citation>
    <scope>NUCLEOTIDE SEQUENCE [LARGE SCALE GENOMIC DNA]</scope>
    <source>
        <strain evidence="1 2">GT1R17</strain>
    </source>
</reference>
<organism evidence="1 2">
    <name type="scientific">Stenotrophobium rhamnosiphilum</name>
    <dbReference type="NCBI Taxonomy" id="2029166"/>
    <lineage>
        <taxon>Bacteria</taxon>
        <taxon>Pseudomonadati</taxon>
        <taxon>Pseudomonadota</taxon>
        <taxon>Gammaproteobacteria</taxon>
        <taxon>Nevskiales</taxon>
        <taxon>Nevskiaceae</taxon>
        <taxon>Stenotrophobium</taxon>
    </lineage>
</organism>
<dbReference type="AlphaFoldDB" id="A0A2T5MFD4"/>
<comment type="caution">
    <text evidence="1">The sequence shown here is derived from an EMBL/GenBank/DDBJ whole genome shotgun (WGS) entry which is preliminary data.</text>
</comment>
<dbReference type="OrthoDB" id="8522906at2"/>
<dbReference type="Proteomes" id="UP000244248">
    <property type="component" value="Unassembled WGS sequence"/>
</dbReference>
<keyword evidence="2" id="KW-1185">Reference proteome</keyword>
<name>A0A2T5MFD4_9GAMM</name>
<sequence>MNKVRWIVLLLVVLAGTVWWLRPTSTALSAPSVKDRVNDAGTRAAALTAKSISTEDLPPEGTRSLFDHLIAQNDVLPYPFEKLVALIAKQAPEGQAPLTLLIPQGRSLLKAQADFVHPRLLLAADFQAPNTSAALGLAPRGQLFLGFVENAGEIEVISYNEAAGRFEFQLVQDYRPGGVPRIVYARRAICTTCHQAGAPIFPQRPWNETNAQPEIAAKLREARGSDMAYLGVPMSIPLSVPERIDELAEVGNFIVATQKIWVDACADSADCRKQMLKVALRYLWNPAEFDATQADAQTLRALQAKSWPSEGVAVGQKSLRNRDPLAESRGIKGWWRSLFTPKSTEPGAKSNEDLDAFDRLPKLPADLDPLSPRPPLRVLTAKDIDGAFGLASMITVPDFKQLEEAADYKLDVLLASVDHADASLFTPTPFSRVKAIKGLLAALGNKTNFGYCCLDTKELSPPVVLGVPPLKISDGSPLKNFEHYCFACHRGNPSKRLNFMAGTTEEETLANIKAKSEIRDALDWERYRNTDKANKLMPPPDSHQHKMLEESMAKNPKLLEDMRKTVPSLFDF</sequence>
<accession>A0A2T5MFD4</accession>
<dbReference type="EMBL" id="QANS01000003">
    <property type="protein sequence ID" value="PTU31295.1"/>
    <property type="molecule type" value="Genomic_DNA"/>
</dbReference>
<proteinExistence type="predicted"/>
<dbReference type="RefSeq" id="WP_107939838.1">
    <property type="nucleotide sequence ID" value="NZ_QANS01000003.1"/>
</dbReference>